<keyword evidence="4 14" id="KW-1003">Cell membrane</keyword>
<keyword evidence="5 14" id="KW-0138">CF(0)</keyword>
<comment type="function">
    <text evidence="12 14">F(1)F(0) ATP synthase produces ATP from ADP in the presence of a proton or sodium gradient. F-type ATPases consist of two structural domains, F(1) containing the extramembraneous catalytic core and F(0) containing the membrane proton channel, linked together by a central stalk and a peripheral stalk. During catalysis, ATP synthesis in the catalytic domain of F(1) is coupled via a rotary mechanism of the central stalk subunits to proton translocation.</text>
</comment>
<dbReference type="InterPro" id="IPR005864">
    <property type="entry name" value="ATP_synth_F0_bsu_bac"/>
</dbReference>
<dbReference type="Proteomes" id="UP001183176">
    <property type="component" value="Unassembled WGS sequence"/>
</dbReference>
<keyword evidence="3 14" id="KW-0813">Transport</keyword>
<comment type="function">
    <text evidence="14">Component of the F(0) channel, it forms part of the peripheral stalk, linking F(1) to F(0).</text>
</comment>
<dbReference type="Gene3D" id="1.20.5.620">
    <property type="entry name" value="F1F0 ATP synthase subunit B, membrane domain"/>
    <property type="match status" value="1"/>
</dbReference>
<proteinExistence type="inferred from homology"/>
<evidence type="ECO:0000256" key="8">
    <source>
        <dbReference type="ARBA" id="ARBA00022989"/>
    </source>
</evidence>
<evidence type="ECO:0000256" key="14">
    <source>
        <dbReference type="HAMAP-Rule" id="MF_01398"/>
    </source>
</evidence>
<evidence type="ECO:0000256" key="11">
    <source>
        <dbReference type="ARBA" id="ARBA00023310"/>
    </source>
</evidence>
<dbReference type="Pfam" id="PF00430">
    <property type="entry name" value="ATP-synt_B"/>
    <property type="match status" value="1"/>
</dbReference>
<accession>A0ABU2J684</accession>
<evidence type="ECO:0000256" key="13">
    <source>
        <dbReference type="ARBA" id="ARBA00025830"/>
    </source>
</evidence>
<comment type="subcellular location">
    <subcellularLocation>
        <location evidence="1 14">Cell membrane</location>
        <topology evidence="1 14">Single-pass membrane protein</topology>
    </subcellularLocation>
</comment>
<gene>
    <name evidence="14" type="primary">atpF</name>
    <name evidence="17" type="ORF">RM423_00125</name>
</gene>
<evidence type="ECO:0000256" key="6">
    <source>
        <dbReference type="ARBA" id="ARBA00022692"/>
    </source>
</evidence>
<keyword evidence="11 14" id="KW-0066">ATP synthesis</keyword>
<dbReference type="RefSeq" id="WP_311420952.1">
    <property type="nucleotide sequence ID" value="NZ_JAVREH010000001.1"/>
</dbReference>
<sequence length="186" mass="20273">MHTIFLAEGEAGPAPLNFVPSEFILVLIVFGLLMFGVWKFVVPAFEKSFEARRDAIEGGITRAEEAQAEAARLLAQYNAQLAEARTEAAQIREGARAEAQRIIEDLRSQAQDESARIVSRGEEQLAAQRGQIVRELRGEIGTLAVELSEKIVGQRLSDDAAIRGTVDAFLADIERQQAGGPAGDQR</sequence>
<dbReference type="InterPro" id="IPR002146">
    <property type="entry name" value="ATP_synth_b/b'su_bac/chlpt"/>
</dbReference>
<feature type="coiled-coil region" evidence="16">
    <location>
        <begin position="60"/>
        <end position="116"/>
    </location>
</feature>
<dbReference type="InterPro" id="IPR028987">
    <property type="entry name" value="ATP_synth_B-like_membr_sf"/>
</dbReference>
<dbReference type="NCBIfam" id="NF004412">
    <property type="entry name" value="PRK05759.1-3"/>
    <property type="match status" value="1"/>
</dbReference>
<keyword evidence="18" id="KW-1185">Reference proteome</keyword>
<evidence type="ECO:0000256" key="3">
    <source>
        <dbReference type="ARBA" id="ARBA00022448"/>
    </source>
</evidence>
<evidence type="ECO:0000256" key="4">
    <source>
        <dbReference type="ARBA" id="ARBA00022475"/>
    </source>
</evidence>
<dbReference type="InterPro" id="IPR050059">
    <property type="entry name" value="ATP_synthase_B_chain"/>
</dbReference>
<keyword evidence="8 14" id="KW-1133">Transmembrane helix</keyword>
<comment type="subunit">
    <text evidence="13 14">F-type ATPases have 2 components, F(1) - the catalytic core - and F(0) - the membrane proton channel. F(1) has five subunits: alpha(3), beta(3), gamma(1), delta(1), epsilon(1). F(0) has three main subunits: a(1), b(2) and c(10-14). The alpha and beta chains form an alternating ring which encloses part of the gamma chain. F(1) is attached to F(0) by a central stalk formed by the gamma and epsilon chains, while a peripheral stalk is formed by the delta and b chains.</text>
</comment>
<dbReference type="HAMAP" id="MF_01398">
    <property type="entry name" value="ATP_synth_b_bprime"/>
    <property type="match status" value="1"/>
</dbReference>
<keyword evidence="16" id="KW-0175">Coiled coil</keyword>
<evidence type="ECO:0000256" key="16">
    <source>
        <dbReference type="SAM" id="Coils"/>
    </source>
</evidence>
<dbReference type="SUPFAM" id="SSF81573">
    <property type="entry name" value="F1F0 ATP synthase subunit B, membrane domain"/>
    <property type="match status" value="1"/>
</dbReference>
<evidence type="ECO:0000256" key="15">
    <source>
        <dbReference type="RuleBase" id="RU003848"/>
    </source>
</evidence>
<comment type="similarity">
    <text evidence="2 14 15">Belongs to the ATPase B chain family.</text>
</comment>
<keyword evidence="9 14" id="KW-0406">Ion transport</keyword>
<evidence type="ECO:0000256" key="5">
    <source>
        <dbReference type="ARBA" id="ARBA00022547"/>
    </source>
</evidence>
<evidence type="ECO:0000256" key="10">
    <source>
        <dbReference type="ARBA" id="ARBA00023136"/>
    </source>
</evidence>
<evidence type="ECO:0000256" key="2">
    <source>
        <dbReference type="ARBA" id="ARBA00005513"/>
    </source>
</evidence>
<evidence type="ECO:0000313" key="18">
    <source>
        <dbReference type="Proteomes" id="UP001183176"/>
    </source>
</evidence>
<keyword evidence="7 14" id="KW-0375">Hydrogen ion transport</keyword>
<name>A0ABU2J684_9ACTN</name>
<evidence type="ECO:0000256" key="12">
    <source>
        <dbReference type="ARBA" id="ARBA00025198"/>
    </source>
</evidence>
<protein>
    <recommendedName>
        <fullName evidence="14">ATP synthase subunit b</fullName>
    </recommendedName>
    <alternativeName>
        <fullName evidence="14">ATP synthase F(0) sector subunit b</fullName>
    </alternativeName>
    <alternativeName>
        <fullName evidence="14">ATPase subunit I</fullName>
    </alternativeName>
    <alternativeName>
        <fullName evidence="14">F-type ATPase subunit b</fullName>
        <shortName evidence="14">F-ATPase subunit b</shortName>
    </alternativeName>
</protein>
<evidence type="ECO:0000256" key="7">
    <source>
        <dbReference type="ARBA" id="ARBA00022781"/>
    </source>
</evidence>
<evidence type="ECO:0000256" key="9">
    <source>
        <dbReference type="ARBA" id="ARBA00023065"/>
    </source>
</evidence>
<feature type="transmembrane region" description="Helical" evidence="14">
    <location>
        <begin position="23"/>
        <end position="42"/>
    </location>
</feature>
<dbReference type="CDD" id="cd06503">
    <property type="entry name" value="ATP-synt_Fo_b"/>
    <property type="match status" value="1"/>
</dbReference>
<reference evidence="18" key="1">
    <citation type="submission" date="2023-07" db="EMBL/GenBank/DDBJ databases">
        <title>30 novel species of actinomycetes from the DSMZ collection.</title>
        <authorList>
            <person name="Nouioui I."/>
        </authorList>
    </citation>
    <scope>NUCLEOTIDE SEQUENCE [LARGE SCALE GENOMIC DNA]</scope>
    <source>
        <strain evidence="18">DSM 44399</strain>
    </source>
</reference>
<dbReference type="PANTHER" id="PTHR33445">
    <property type="entry name" value="ATP SYNTHASE SUBUNIT B', CHLOROPLASTIC"/>
    <property type="match status" value="1"/>
</dbReference>
<dbReference type="EMBL" id="JAVREH010000001">
    <property type="protein sequence ID" value="MDT0259793.1"/>
    <property type="molecule type" value="Genomic_DNA"/>
</dbReference>
<comment type="caution">
    <text evidence="17">The sequence shown here is derived from an EMBL/GenBank/DDBJ whole genome shotgun (WGS) entry which is preliminary data.</text>
</comment>
<keyword evidence="10 14" id="KW-0472">Membrane</keyword>
<keyword evidence="6 14" id="KW-0812">Transmembrane</keyword>
<organism evidence="17 18">
    <name type="scientific">Jatrophihabitans lederbergiae</name>
    <dbReference type="NCBI Taxonomy" id="3075547"/>
    <lineage>
        <taxon>Bacteria</taxon>
        <taxon>Bacillati</taxon>
        <taxon>Actinomycetota</taxon>
        <taxon>Actinomycetes</taxon>
        <taxon>Jatrophihabitantales</taxon>
        <taxon>Jatrophihabitantaceae</taxon>
        <taxon>Jatrophihabitans</taxon>
    </lineage>
</organism>
<dbReference type="PANTHER" id="PTHR33445:SF1">
    <property type="entry name" value="ATP SYNTHASE SUBUNIT B"/>
    <property type="match status" value="1"/>
</dbReference>
<evidence type="ECO:0000313" key="17">
    <source>
        <dbReference type="EMBL" id="MDT0259793.1"/>
    </source>
</evidence>
<evidence type="ECO:0000256" key="1">
    <source>
        <dbReference type="ARBA" id="ARBA00004162"/>
    </source>
</evidence>
<dbReference type="NCBIfam" id="TIGR01144">
    <property type="entry name" value="ATP_synt_b"/>
    <property type="match status" value="1"/>
</dbReference>